<organism evidence="1 2">
    <name type="scientific">Lyophyllum shimeji</name>
    <name type="common">Hon-shimeji</name>
    <name type="synonym">Tricholoma shimeji</name>
    <dbReference type="NCBI Taxonomy" id="47721"/>
    <lineage>
        <taxon>Eukaryota</taxon>
        <taxon>Fungi</taxon>
        <taxon>Dikarya</taxon>
        <taxon>Basidiomycota</taxon>
        <taxon>Agaricomycotina</taxon>
        <taxon>Agaricomycetes</taxon>
        <taxon>Agaricomycetidae</taxon>
        <taxon>Agaricales</taxon>
        <taxon>Tricholomatineae</taxon>
        <taxon>Lyophyllaceae</taxon>
        <taxon>Lyophyllum</taxon>
    </lineage>
</organism>
<comment type="caution">
    <text evidence="1">The sequence shown here is derived from an EMBL/GenBank/DDBJ whole genome shotgun (WGS) entry which is preliminary data.</text>
</comment>
<dbReference type="OrthoDB" id="3067792at2759"/>
<keyword evidence="2" id="KW-1185">Reference proteome</keyword>
<sequence>MWNSFRSSTTAAASTGRLTPVACCSTSSAQHCRNTVGGRFVVVRVLEILEPIRVAIPGYDMRLPAPKEECLVETYRKKGNVSELVPHSFNIEKPSKLWKDLDLLA</sequence>
<reference evidence="1" key="1">
    <citation type="submission" date="2022-07" db="EMBL/GenBank/DDBJ databases">
        <title>The genome of Lyophyllum shimeji provides insight into the initial evolution of ectomycorrhizal fungal genome.</title>
        <authorList>
            <person name="Kobayashi Y."/>
            <person name="Shibata T."/>
            <person name="Hirakawa H."/>
            <person name="Shigenobu S."/>
            <person name="Nishiyama T."/>
            <person name="Yamada A."/>
            <person name="Hasebe M."/>
            <person name="Kawaguchi M."/>
        </authorList>
    </citation>
    <scope>NUCLEOTIDE SEQUENCE</scope>
    <source>
        <strain evidence="1">AT787</strain>
    </source>
</reference>
<evidence type="ECO:0000313" key="2">
    <source>
        <dbReference type="Proteomes" id="UP001063166"/>
    </source>
</evidence>
<dbReference type="EMBL" id="BRPK01000005">
    <property type="protein sequence ID" value="GLB38729.1"/>
    <property type="molecule type" value="Genomic_DNA"/>
</dbReference>
<evidence type="ECO:0000313" key="1">
    <source>
        <dbReference type="EMBL" id="GLB38729.1"/>
    </source>
</evidence>
<proteinExistence type="predicted"/>
<gene>
    <name evidence="1" type="ORF">LshimejAT787_0505940</name>
</gene>
<dbReference type="AlphaFoldDB" id="A0A9P3PNM0"/>
<protein>
    <submittedName>
        <fullName evidence="1">Uncharacterized protein</fullName>
    </submittedName>
</protein>
<accession>A0A9P3PNM0</accession>
<dbReference type="Proteomes" id="UP001063166">
    <property type="component" value="Unassembled WGS sequence"/>
</dbReference>
<name>A0A9P3PNM0_LYOSH</name>